<evidence type="ECO:0000256" key="3">
    <source>
        <dbReference type="SAM" id="MobiDB-lite"/>
    </source>
</evidence>
<sequence>MSIALQRTNISNTMIIKGVSGFLNGNHGVSRISIFESPVSSNFVMEALGRENSCSSSSIGRNSDSSGGDGDGEIEVQSSYKGPLETMDTLSEVLPIRRGISKFYCAKSKSFANLADALYLPSISDIAKPENPYNRKRKDLFCSSNVSDKRKNFLRSNSGGISKRSTNYSRSTLAFAVMSSSDSNTTSDNSRSSSPSSPRPLPPVHPQP</sequence>
<feature type="region of interest" description="Disordered" evidence="3">
    <location>
        <begin position="53"/>
        <end position="81"/>
    </location>
</feature>
<accession>A0A7J7LG81</accession>
<gene>
    <name evidence="4" type="ORF">GIB67_012276</name>
</gene>
<evidence type="ECO:0000313" key="5">
    <source>
        <dbReference type="Proteomes" id="UP000541444"/>
    </source>
</evidence>
<dbReference type="AlphaFoldDB" id="A0A7J7LG81"/>
<keyword evidence="5" id="KW-1185">Reference proteome</keyword>
<dbReference type="GO" id="GO:0006950">
    <property type="term" value="P:response to stress"/>
    <property type="evidence" value="ECO:0007669"/>
    <property type="project" value="UniProtKB-ARBA"/>
</dbReference>
<name>A0A7J7LG81_9MAGN</name>
<reference evidence="4 5" key="1">
    <citation type="journal article" date="2020" name="IScience">
        <title>Genome Sequencing of the Endangered Kingdonia uniflora (Circaeasteraceae, Ranunculales) Reveals Potential Mechanisms of Evolutionary Specialization.</title>
        <authorList>
            <person name="Sun Y."/>
            <person name="Deng T."/>
            <person name="Zhang A."/>
            <person name="Moore M.J."/>
            <person name="Landis J.B."/>
            <person name="Lin N."/>
            <person name="Zhang H."/>
            <person name="Zhang X."/>
            <person name="Huang J."/>
            <person name="Zhang X."/>
            <person name="Sun H."/>
            <person name="Wang H."/>
        </authorList>
    </citation>
    <scope>NUCLEOTIDE SEQUENCE [LARGE SCALE GENOMIC DNA]</scope>
    <source>
        <strain evidence="4">TB1705</strain>
        <tissue evidence="4">Leaf</tissue>
    </source>
</reference>
<feature type="compositionally biased region" description="Low complexity" evidence="3">
    <location>
        <begin position="53"/>
        <end position="66"/>
    </location>
</feature>
<organism evidence="4 5">
    <name type="scientific">Kingdonia uniflora</name>
    <dbReference type="NCBI Taxonomy" id="39325"/>
    <lineage>
        <taxon>Eukaryota</taxon>
        <taxon>Viridiplantae</taxon>
        <taxon>Streptophyta</taxon>
        <taxon>Embryophyta</taxon>
        <taxon>Tracheophyta</taxon>
        <taxon>Spermatophyta</taxon>
        <taxon>Magnoliopsida</taxon>
        <taxon>Ranunculales</taxon>
        <taxon>Circaeasteraceae</taxon>
        <taxon>Kingdonia</taxon>
    </lineage>
</organism>
<dbReference type="OrthoDB" id="691484at2759"/>
<dbReference type="PANTHER" id="PTHR33172:SF96">
    <property type="entry name" value="PROTEIN OXIDATIVE STRESS 3 LIKE 3"/>
    <property type="match status" value="1"/>
</dbReference>
<feature type="compositionally biased region" description="Low complexity" evidence="3">
    <location>
        <begin position="179"/>
        <end position="196"/>
    </location>
</feature>
<evidence type="ECO:0000256" key="1">
    <source>
        <dbReference type="ARBA" id="ARBA00004123"/>
    </source>
</evidence>
<comment type="subcellular location">
    <subcellularLocation>
        <location evidence="1">Nucleus</location>
    </subcellularLocation>
</comment>
<keyword evidence="2" id="KW-0539">Nucleus</keyword>
<protein>
    <submittedName>
        <fullName evidence="4">Uncharacterized protein</fullName>
    </submittedName>
</protein>
<comment type="caution">
    <text evidence="4">The sequence shown here is derived from an EMBL/GenBank/DDBJ whole genome shotgun (WGS) entry which is preliminary data.</text>
</comment>
<evidence type="ECO:0000256" key="2">
    <source>
        <dbReference type="ARBA" id="ARBA00023242"/>
    </source>
</evidence>
<feature type="compositionally biased region" description="Pro residues" evidence="3">
    <location>
        <begin position="197"/>
        <end position="208"/>
    </location>
</feature>
<proteinExistence type="predicted"/>
<evidence type="ECO:0000313" key="4">
    <source>
        <dbReference type="EMBL" id="KAF6141514.1"/>
    </source>
</evidence>
<dbReference type="PANTHER" id="PTHR33172">
    <property type="entry name" value="OS08G0516900 PROTEIN"/>
    <property type="match status" value="1"/>
</dbReference>
<feature type="region of interest" description="Disordered" evidence="3">
    <location>
        <begin position="179"/>
        <end position="208"/>
    </location>
</feature>
<dbReference type="InterPro" id="IPR051992">
    <property type="entry name" value="OxStress_Response_Reg"/>
</dbReference>
<dbReference type="GO" id="GO:0005634">
    <property type="term" value="C:nucleus"/>
    <property type="evidence" value="ECO:0007669"/>
    <property type="project" value="UniProtKB-SubCell"/>
</dbReference>
<dbReference type="Proteomes" id="UP000541444">
    <property type="component" value="Unassembled WGS sequence"/>
</dbReference>
<dbReference type="EMBL" id="JACGCM010002321">
    <property type="protein sequence ID" value="KAF6141514.1"/>
    <property type="molecule type" value="Genomic_DNA"/>
</dbReference>